<evidence type="ECO:0000313" key="1">
    <source>
        <dbReference type="EMBL" id="KXA88985.1"/>
    </source>
</evidence>
<keyword evidence="2" id="KW-1185">Reference proteome</keyword>
<dbReference type="EMBL" id="LHXL01000065">
    <property type="protein sequence ID" value="KXA88985.1"/>
    <property type="molecule type" value="Genomic_DNA"/>
</dbReference>
<reference evidence="1 2" key="1">
    <citation type="journal article" date="2016" name="Sci. Rep.">
        <title>Metabolic traits of an uncultured archaeal lineage -MSBL1- from brine pools of the Red Sea.</title>
        <authorList>
            <person name="Mwirichia R."/>
            <person name="Alam I."/>
            <person name="Rashid M."/>
            <person name="Vinu M."/>
            <person name="Ba-Alawi W."/>
            <person name="Anthony Kamau A."/>
            <person name="Kamanda Ngugi D."/>
            <person name="Goker M."/>
            <person name="Klenk H.P."/>
            <person name="Bajic V."/>
            <person name="Stingl U."/>
        </authorList>
    </citation>
    <scope>NUCLEOTIDE SEQUENCE [LARGE SCALE GENOMIC DNA]</scope>
    <source>
        <strain evidence="1">SCGC-AAA259D14</strain>
    </source>
</reference>
<comment type="caution">
    <text evidence="1">The sequence shown here is derived from an EMBL/GenBank/DDBJ whole genome shotgun (WGS) entry which is preliminary data.</text>
</comment>
<name>A0A133U473_9EURY</name>
<accession>A0A133U473</accession>
<dbReference type="AlphaFoldDB" id="A0A133U473"/>
<proteinExistence type="predicted"/>
<organism evidence="1 2">
    <name type="scientific">candidate division MSBL1 archaeon SCGC-AAA259D14</name>
    <dbReference type="NCBI Taxonomy" id="1698261"/>
    <lineage>
        <taxon>Archaea</taxon>
        <taxon>Methanobacteriati</taxon>
        <taxon>Methanobacteriota</taxon>
        <taxon>candidate division MSBL1</taxon>
    </lineage>
</organism>
<dbReference type="Proteomes" id="UP000070589">
    <property type="component" value="Unassembled WGS sequence"/>
</dbReference>
<sequence>MKVNELRRKLVQLVRRIKETHSWLQIMEELAENSSEVKTPQRNSAVHDELNRRFGFAYNQLEAFFQRFFEGEIKVKGSWKNQNKVVKSITRIATRELSGFNDSEITEEERSRLREESNRVFLYAKVFGPIKIPTGKENVEELYKFTDFPDWGKEAVDAAGFLNTWDDMEKTVVPLASEEDSFVVDSQSEKLIRTGAPEIVGSSEARIPVNTIISECAYCGRKLLSLGGGFPICSCERRKNPSEPEAAPPLAKEEINYPVLSLLDLGSSLHTGRVWDSSQEEAREIVAQRKISVDYIFNRYESGVLLSIFAGFLCIASGAEATPSNIARVATEKKYRNLLLEKAKGNSIRVANRLKKRENIRRIAVAFWS</sequence>
<gene>
    <name evidence="1" type="ORF">AKJ62_04050</name>
</gene>
<protein>
    <submittedName>
        <fullName evidence="1">Uncharacterized protein</fullName>
    </submittedName>
</protein>
<evidence type="ECO:0000313" key="2">
    <source>
        <dbReference type="Proteomes" id="UP000070589"/>
    </source>
</evidence>